<keyword evidence="4" id="KW-0479">Metal-binding</keyword>
<dbReference type="GO" id="GO:0005507">
    <property type="term" value="F:copper ion binding"/>
    <property type="evidence" value="ECO:0007669"/>
    <property type="project" value="TreeGrafter"/>
</dbReference>
<comment type="similarity">
    <text evidence="2 10">Belongs to the purine nucleoside phosphorylase YfiH/LACC1 family.</text>
</comment>
<proteinExistence type="inferred from homology"/>
<dbReference type="GO" id="GO:0016787">
    <property type="term" value="F:hydrolase activity"/>
    <property type="evidence" value="ECO:0007669"/>
    <property type="project" value="UniProtKB-KW"/>
</dbReference>
<comment type="catalytic activity">
    <reaction evidence="1">
        <text>inosine + phosphate = alpha-D-ribose 1-phosphate + hypoxanthine</text>
        <dbReference type="Rhea" id="RHEA:27646"/>
        <dbReference type="ChEBI" id="CHEBI:17368"/>
        <dbReference type="ChEBI" id="CHEBI:17596"/>
        <dbReference type="ChEBI" id="CHEBI:43474"/>
        <dbReference type="ChEBI" id="CHEBI:57720"/>
        <dbReference type="EC" id="2.4.2.1"/>
    </reaction>
    <physiologicalReaction direction="left-to-right" evidence="1">
        <dbReference type="Rhea" id="RHEA:27647"/>
    </physiologicalReaction>
</comment>
<evidence type="ECO:0000256" key="5">
    <source>
        <dbReference type="ARBA" id="ARBA00022801"/>
    </source>
</evidence>
<evidence type="ECO:0000256" key="9">
    <source>
        <dbReference type="ARBA" id="ARBA00049893"/>
    </source>
</evidence>
<dbReference type="InterPro" id="IPR003730">
    <property type="entry name" value="Cu_polyphenol_OxRdtase"/>
</dbReference>
<dbReference type="PANTHER" id="PTHR30616:SF2">
    <property type="entry name" value="PURINE NUCLEOSIDE PHOSPHORYLASE LACC1"/>
    <property type="match status" value="1"/>
</dbReference>
<name>A0A7V2SUQ2_9BACT</name>
<comment type="catalytic activity">
    <reaction evidence="9">
        <text>S-methyl-5'-thioadenosine + phosphate = 5-(methylsulfanyl)-alpha-D-ribose 1-phosphate + adenine</text>
        <dbReference type="Rhea" id="RHEA:11852"/>
        <dbReference type="ChEBI" id="CHEBI:16708"/>
        <dbReference type="ChEBI" id="CHEBI:17509"/>
        <dbReference type="ChEBI" id="CHEBI:43474"/>
        <dbReference type="ChEBI" id="CHEBI:58533"/>
        <dbReference type="EC" id="2.4.2.28"/>
    </reaction>
    <physiologicalReaction direction="left-to-right" evidence="9">
        <dbReference type="Rhea" id="RHEA:11853"/>
    </physiologicalReaction>
</comment>
<dbReference type="EMBL" id="DRND01000002">
    <property type="protein sequence ID" value="HFC46248.1"/>
    <property type="molecule type" value="Genomic_DNA"/>
</dbReference>
<evidence type="ECO:0000313" key="11">
    <source>
        <dbReference type="EMBL" id="HFC46248.1"/>
    </source>
</evidence>
<evidence type="ECO:0000256" key="4">
    <source>
        <dbReference type="ARBA" id="ARBA00022723"/>
    </source>
</evidence>
<dbReference type="CDD" id="cd16833">
    <property type="entry name" value="YfiH"/>
    <property type="match status" value="1"/>
</dbReference>
<protein>
    <recommendedName>
        <fullName evidence="10">Purine nucleoside phosphorylase</fullName>
    </recommendedName>
</protein>
<dbReference type="NCBIfam" id="TIGR00726">
    <property type="entry name" value="peptidoglycan editing factor PgeF"/>
    <property type="match status" value="1"/>
</dbReference>
<comment type="caution">
    <text evidence="11">The sequence shown here is derived from an EMBL/GenBank/DDBJ whole genome shotgun (WGS) entry which is preliminary data.</text>
</comment>
<dbReference type="Proteomes" id="UP000885797">
    <property type="component" value="Unassembled WGS sequence"/>
</dbReference>
<comment type="catalytic activity">
    <reaction evidence="8">
        <text>adenosine + phosphate = alpha-D-ribose 1-phosphate + adenine</text>
        <dbReference type="Rhea" id="RHEA:27642"/>
        <dbReference type="ChEBI" id="CHEBI:16335"/>
        <dbReference type="ChEBI" id="CHEBI:16708"/>
        <dbReference type="ChEBI" id="CHEBI:43474"/>
        <dbReference type="ChEBI" id="CHEBI:57720"/>
        <dbReference type="EC" id="2.4.2.1"/>
    </reaction>
    <physiologicalReaction direction="left-to-right" evidence="8">
        <dbReference type="Rhea" id="RHEA:27643"/>
    </physiologicalReaction>
</comment>
<evidence type="ECO:0000256" key="6">
    <source>
        <dbReference type="ARBA" id="ARBA00022833"/>
    </source>
</evidence>
<keyword evidence="6" id="KW-0862">Zinc</keyword>
<dbReference type="SUPFAM" id="SSF64438">
    <property type="entry name" value="CNF1/YfiH-like putative cysteine hydrolases"/>
    <property type="match status" value="1"/>
</dbReference>
<dbReference type="InterPro" id="IPR038371">
    <property type="entry name" value="Cu_polyphenol_OxRdtase_sf"/>
</dbReference>
<dbReference type="InterPro" id="IPR011324">
    <property type="entry name" value="Cytotoxic_necrot_fac-like_cat"/>
</dbReference>
<dbReference type="AlphaFoldDB" id="A0A7V2SUQ2"/>
<evidence type="ECO:0000256" key="2">
    <source>
        <dbReference type="ARBA" id="ARBA00007353"/>
    </source>
</evidence>
<evidence type="ECO:0000256" key="3">
    <source>
        <dbReference type="ARBA" id="ARBA00022679"/>
    </source>
</evidence>
<evidence type="ECO:0000256" key="7">
    <source>
        <dbReference type="ARBA" id="ARBA00047989"/>
    </source>
</evidence>
<keyword evidence="3" id="KW-0808">Transferase</keyword>
<evidence type="ECO:0000256" key="10">
    <source>
        <dbReference type="RuleBase" id="RU361274"/>
    </source>
</evidence>
<gene>
    <name evidence="11" type="primary">pgeF</name>
    <name evidence="11" type="ORF">ENJ63_00025</name>
</gene>
<organism evidence="11">
    <name type="scientific">Dissulfuribacter thermophilus</name>
    <dbReference type="NCBI Taxonomy" id="1156395"/>
    <lineage>
        <taxon>Bacteria</taxon>
        <taxon>Pseudomonadati</taxon>
        <taxon>Thermodesulfobacteriota</taxon>
        <taxon>Dissulfuribacteria</taxon>
        <taxon>Dissulfuribacterales</taxon>
        <taxon>Dissulfuribacteraceae</taxon>
        <taxon>Dissulfuribacter</taxon>
    </lineage>
</organism>
<dbReference type="PANTHER" id="PTHR30616">
    <property type="entry name" value="UNCHARACTERIZED PROTEIN YFIH"/>
    <property type="match status" value="1"/>
</dbReference>
<comment type="catalytic activity">
    <reaction evidence="7">
        <text>adenosine + H2O + H(+) = inosine + NH4(+)</text>
        <dbReference type="Rhea" id="RHEA:24408"/>
        <dbReference type="ChEBI" id="CHEBI:15377"/>
        <dbReference type="ChEBI" id="CHEBI:15378"/>
        <dbReference type="ChEBI" id="CHEBI:16335"/>
        <dbReference type="ChEBI" id="CHEBI:17596"/>
        <dbReference type="ChEBI" id="CHEBI:28938"/>
        <dbReference type="EC" id="3.5.4.4"/>
    </reaction>
    <physiologicalReaction direction="left-to-right" evidence="7">
        <dbReference type="Rhea" id="RHEA:24409"/>
    </physiologicalReaction>
</comment>
<sequence length="252" mass="28245">MKKANTLWAIDLLPHLPRPLRKVVVARSYGRWGGVSPPPFDSLNLGLFSGDRLENIKENLEIVKRDLGIEGLEIAALEQVHGNRVLVVDGEVSLFAGRGDALVTSRRRTALLVQHADCQPVILFDQERRVVACVHVGWKGLVADILKETISTMKRRFLTPVTAIWAGVGPSIGPCCYEFKDWRECLPNWMHTFINNENALDLKAATLHRLTSLGILEDRIFYDTPCTHCSPHLFSYRREGNTGRLGTVIALK</sequence>
<evidence type="ECO:0000256" key="1">
    <source>
        <dbReference type="ARBA" id="ARBA00000553"/>
    </source>
</evidence>
<dbReference type="Gene3D" id="3.60.140.10">
    <property type="entry name" value="CNF1/YfiH-like putative cysteine hydrolases"/>
    <property type="match status" value="1"/>
</dbReference>
<accession>A0A7V2SUQ2</accession>
<dbReference type="Pfam" id="PF02578">
    <property type="entry name" value="Cu-oxidase_4"/>
    <property type="match status" value="1"/>
</dbReference>
<keyword evidence="5" id="KW-0378">Hydrolase</keyword>
<dbReference type="GO" id="GO:0017061">
    <property type="term" value="F:S-methyl-5-thioadenosine phosphorylase activity"/>
    <property type="evidence" value="ECO:0007669"/>
    <property type="project" value="UniProtKB-EC"/>
</dbReference>
<evidence type="ECO:0000256" key="8">
    <source>
        <dbReference type="ARBA" id="ARBA00048968"/>
    </source>
</evidence>
<reference evidence="11" key="1">
    <citation type="journal article" date="2020" name="mSystems">
        <title>Genome- and Community-Level Interaction Insights into Carbon Utilization and Element Cycling Functions of Hydrothermarchaeota in Hydrothermal Sediment.</title>
        <authorList>
            <person name="Zhou Z."/>
            <person name="Liu Y."/>
            <person name="Xu W."/>
            <person name="Pan J."/>
            <person name="Luo Z.H."/>
            <person name="Li M."/>
        </authorList>
    </citation>
    <scope>NUCLEOTIDE SEQUENCE [LARGE SCALE GENOMIC DNA]</scope>
    <source>
        <strain evidence="11">HyVt-503</strain>
    </source>
</reference>